<keyword evidence="1" id="KW-0732">Signal</keyword>
<accession>A0A928Z236</accession>
<feature type="signal peptide" evidence="1">
    <location>
        <begin position="1"/>
        <end position="28"/>
    </location>
</feature>
<gene>
    <name evidence="2" type="ORF">IQ266_02550</name>
</gene>
<evidence type="ECO:0000313" key="3">
    <source>
        <dbReference type="Proteomes" id="UP000625316"/>
    </source>
</evidence>
<protein>
    <submittedName>
        <fullName evidence="2">Uncharacterized protein</fullName>
    </submittedName>
</protein>
<dbReference type="EMBL" id="JADEXQ010000005">
    <property type="protein sequence ID" value="MBE9028637.1"/>
    <property type="molecule type" value="Genomic_DNA"/>
</dbReference>
<keyword evidence="3" id="KW-1185">Reference proteome</keyword>
<feature type="chain" id="PRO_5038105972" evidence="1">
    <location>
        <begin position="29"/>
        <end position="148"/>
    </location>
</feature>
<comment type="caution">
    <text evidence="2">The sequence shown here is derived from an EMBL/GenBank/DDBJ whole genome shotgun (WGS) entry which is preliminary data.</text>
</comment>
<dbReference type="AlphaFoldDB" id="A0A928Z236"/>
<dbReference type="RefSeq" id="WP_264323462.1">
    <property type="nucleotide sequence ID" value="NZ_JADEXQ010000005.1"/>
</dbReference>
<evidence type="ECO:0000313" key="2">
    <source>
        <dbReference type="EMBL" id="MBE9028637.1"/>
    </source>
</evidence>
<organism evidence="2 3">
    <name type="scientific">Romeriopsis navalis LEGE 11480</name>
    <dbReference type="NCBI Taxonomy" id="2777977"/>
    <lineage>
        <taxon>Bacteria</taxon>
        <taxon>Bacillati</taxon>
        <taxon>Cyanobacteriota</taxon>
        <taxon>Cyanophyceae</taxon>
        <taxon>Leptolyngbyales</taxon>
        <taxon>Leptolyngbyaceae</taxon>
        <taxon>Romeriopsis</taxon>
        <taxon>Romeriopsis navalis</taxon>
    </lineage>
</organism>
<proteinExistence type="predicted"/>
<dbReference type="Proteomes" id="UP000625316">
    <property type="component" value="Unassembled WGS sequence"/>
</dbReference>
<evidence type="ECO:0000256" key="1">
    <source>
        <dbReference type="SAM" id="SignalP"/>
    </source>
</evidence>
<reference evidence="2" key="1">
    <citation type="submission" date="2020-10" db="EMBL/GenBank/DDBJ databases">
        <authorList>
            <person name="Castelo-Branco R."/>
            <person name="Eusebio N."/>
            <person name="Adriana R."/>
            <person name="Vieira A."/>
            <person name="Brugerolle De Fraissinette N."/>
            <person name="Rezende De Castro R."/>
            <person name="Schneider M.P."/>
            <person name="Vasconcelos V."/>
            <person name="Leao P.N."/>
        </authorList>
    </citation>
    <scope>NUCLEOTIDE SEQUENCE</scope>
    <source>
        <strain evidence="2">LEGE 11480</strain>
    </source>
</reference>
<name>A0A928Z236_9CYAN</name>
<sequence>MSNKIYQATIGLLLIGSSLSLTTLPAQAESRAAQCQRFDHAMNTFARQLATAKKGNRNPISNLNRWLNISEKSLKQLQNKQFSDPQVQAFQQKALDIYVNVHNSMIGIANSVEARDRQAAMLAYGKLFKSIQPEKQLKRQLSNYCRHL</sequence>